<dbReference type="STRING" id="29920.A0A329SJV1"/>
<reference evidence="2" key="2">
    <citation type="submission" date="2018-10" db="EMBL/GenBank/DDBJ databases">
        <title>Effector identification in a new, highly contiguous assembly of the strawberry crown rot pathogen Phytophthora cactorum.</title>
        <authorList>
            <person name="Armitage A.D."/>
            <person name="Nellist C.F."/>
            <person name="Bates H."/>
            <person name="Vickerstaff R.J."/>
            <person name="Harrison R.J."/>
        </authorList>
    </citation>
    <scope>NUCLEOTIDE SEQUENCE</scope>
    <source>
        <strain evidence="2">15-7</strain>
        <strain evidence="3">4032</strain>
        <strain evidence="4">4040</strain>
        <strain evidence="5">P415</strain>
        <strain evidence="6">P421</strain>
    </source>
</reference>
<comment type="caution">
    <text evidence="7">The sequence shown here is derived from an EMBL/GenBank/DDBJ whole genome shotgun (WGS) entry which is preliminary data.</text>
</comment>
<dbReference type="Proteomes" id="UP000697107">
    <property type="component" value="Unassembled WGS sequence"/>
</dbReference>
<dbReference type="EMBL" id="MJFZ01000153">
    <property type="protein sequence ID" value="RAW35968.1"/>
    <property type="molecule type" value="Genomic_DNA"/>
</dbReference>
<gene>
    <name evidence="7" type="ORF">PC110_g7736</name>
    <name evidence="2" type="ORF">PC113_g8768</name>
    <name evidence="3" type="ORF">PC115_g6380</name>
    <name evidence="4" type="ORF">PC117_g8946</name>
    <name evidence="5" type="ORF">PC118_g8061</name>
    <name evidence="6" type="ORF">PC129_g1807</name>
</gene>
<feature type="compositionally biased region" description="Polar residues" evidence="1">
    <location>
        <begin position="451"/>
        <end position="465"/>
    </location>
</feature>
<reference evidence="7 8" key="1">
    <citation type="submission" date="2018-01" db="EMBL/GenBank/DDBJ databases">
        <title>Draft genome of the strawberry crown rot pathogen Phytophthora cactorum.</title>
        <authorList>
            <person name="Armitage A.D."/>
            <person name="Lysoe E."/>
            <person name="Nellist C.F."/>
            <person name="Harrison R.J."/>
            <person name="Brurberg M.B."/>
        </authorList>
    </citation>
    <scope>NUCLEOTIDE SEQUENCE [LARGE SCALE GENOMIC DNA]</scope>
    <source>
        <strain evidence="7 8">10300</strain>
    </source>
</reference>
<dbReference type="Proteomes" id="UP000774804">
    <property type="component" value="Unassembled WGS sequence"/>
</dbReference>
<protein>
    <submittedName>
        <fullName evidence="7">Uncharacterized protein</fullName>
    </submittedName>
</protein>
<feature type="region of interest" description="Disordered" evidence="1">
    <location>
        <begin position="151"/>
        <end position="279"/>
    </location>
</feature>
<dbReference type="AlphaFoldDB" id="A0A329SJV1"/>
<dbReference type="Proteomes" id="UP000251314">
    <property type="component" value="Unassembled WGS sequence"/>
</dbReference>
<keyword evidence="8" id="KW-1185">Reference proteome</keyword>
<evidence type="ECO:0000313" key="2">
    <source>
        <dbReference type="EMBL" id="KAG2859621.1"/>
    </source>
</evidence>
<evidence type="ECO:0000313" key="5">
    <source>
        <dbReference type="EMBL" id="KAG2985919.1"/>
    </source>
</evidence>
<feature type="compositionally biased region" description="Basic and acidic residues" evidence="1">
    <location>
        <begin position="193"/>
        <end position="221"/>
    </location>
</feature>
<organism evidence="7 8">
    <name type="scientific">Phytophthora cactorum</name>
    <dbReference type="NCBI Taxonomy" id="29920"/>
    <lineage>
        <taxon>Eukaryota</taxon>
        <taxon>Sar</taxon>
        <taxon>Stramenopiles</taxon>
        <taxon>Oomycota</taxon>
        <taxon>Peronosporomycetes</taxon>
        <taxon>Peronosporales</taxon>
        <taxon>Peronosporaceae</taxon>
        <taxon>Phytophthora</taxon>
    </lineage>
</organism>
<dbReference type="EMBL" id="RCML01000201">
    <property type="protein sequence ID" value="KAG2985919.1"/>
    <property type="molecule type" value="Genomic_DNA"/>
</dbReference>
<dbReference type="EMBL" id="RCMK01000199">
    <property type="protein sequence ID" value="KAG2944711.1"/>
    <property type="molecule type" value="Genomic_DNA"/>
</dbReference>
<dbReference type="Proteomes" id="UP000736787">
    <property type="component" value="Unassembled WGS sequence"/>
</dbReference>
<name>A0A329SJV1_9STRA</name>
<dbReference type="EMBL" id="RCMG01000210">
    <property type="protein sequence ID" value="KAG2859621.1"/>
    <property type="molecule type" value="Genomic_DNA"/>
</dbReference>
<dbReference type="VEuPathDB" id="FungiDB:PC110_g7736"/>
<dbReference type="Proteomes" id="UP000735874">
    <property type="component" value="Unassembled WGS sequence"/>
</dbReference>
<sequence length="473" mass="54465">MVGLSASELQAETLFPGDTVEYFSMAFVAGDPRGHRVSKVLRVDRKDDEFPIRVDTQEMLPLTIMLKRKRDRNDVEITSDDAKWRKLRTFRLVDGEVEGETRADRLNAGLKKSLSDAMRSTKKQLAKEKEEKANAGSKKVMSSYFTKFNATDEGETTSSQRSSFEEITTPERKKKKRKPLTPRDNTDNYSSSRSHDKIGLKKSHGGEKISRKSRPEDDTAHPKQKFKYGKQESRKRKRSDPTPKKLKQIETAPRKNQESISKFFGAEQKQRQPKKKTSINLKKFMNHAEEKDEIKKIETKKRMVWGLDEYYALDEKKKALEERKKAEGGTNSRDNPGKNVWSDQRTNYRKKNAEASGSLQSWLKPLGTDKRKDELEDISGGTPTKPQRPKQRTLNLAADKQKSPKMDRKNLSFVMSNSSGDAAYRTKEVKYSKRRDDPASREHGKKRGSLGTMSARTRKQNSTDQWYHRKTPH</sequence>
<evidence type="ECO:0000313" key="8">
    <source>
        <dbReference type="Proteomes" id="UP000251314"/>
    </source>
</evidence>
<feature type="compositionally biased region" description="Basic and acidic residues" evidence="1">
    <location>
        <begin position="424"/>
        <end position="442"/>
    </location>
</feature>
<evidence type="ECO:0000313" key="3">
    <source>
        <dbReference type="EMBL" id="KAG2930695.1"/>
    </source>
</evidence>
<feature type="region of interest" description="Disordered" evidence="1">
    <location>
        <begin position="322"/>
        <end position="473"/>
    </location>
</feature>
<feature type="region of interest" description="Disordered" evidence="1">
    <location>
        <begin position="114"/>
        <end position="138"/>
    </location>
</feature>
<evidence type="ECO:0000313" key="4">
    <source>
        <dbReference type="EMBL" id="KAG2944711.1"/>
    </source>
</evidence>
<dbReference type="EMBL" id="RCMI01000142">
    <property type="protein sequence ID" value="KAG2930695.1"/>
    <property type="molecule type" value="Genomic_DNA"/>
</dbReference>
<feature type="compositionally biased region" description="Basic residues" evidence="1">
    <location>
        <begin position="222"/>
        <end position="238"/>
    </location>
</feature>
<dbReference type="OrthoDB" id="167215at2759"/>
<evidence type="ECO:0000313" key="7">
    <source>
        <dbReference type="EMBL" id="RAW35968.1"/>
    </source>
</evidence>
<feature type="compositionally biased region" description="Basic and acidic residues" evidence="1">
    <location>
        <begin position="399"/>
        <end position="410"/>
    </location>
</feature>
<evidence type="ECO:0000313" key="6">
    <source>
        <dbReference type="EMBL" id="KAG3227667.1"/>
    </source>
</evidence>
<proteinExistence type="predicted"/>
<dbReference type="Proteomes" id="UP000760860">
    <property type="component" value="Unassembled WGS sequence"/>
</dbReference>
<evidence type="ECO:0000256" key="1">
    <source>
        <dbReference type="SAM" id="MobiDB-lite"/>
    </source>
</evidence>
<accession>A0A329SJV1</accession>
<dbReference type="EMBL" id="RCMV01000030">
    <property type="protein sequence ID" value="KAG3227667.1"/>
    <property type="molecule type" value="Genomic_DNA"/>
</dbReference>